<keyword evidence="2" id="KW-1185">Reference proteome</keyword>
<dbReference type="EMBL" id="RBAM01000033">
    <property type="protein sequence ID" value="RKN60044.1"/>
    <property type="molecule type" value="Genomic_DNA"/>
</dbReference>
<protein>
    <submittedName>
        <fullName evidence="1">Uncharacterized protein</fullName>
    </submittedName>
</protein>
<dbReference type="Proteomes" id="UP000270343">
    <property type="component" value="Unassembled WGS sequence"/>
</dbReference>
<reference evidence="1 2" key="1">
    <citation type="journal article" date="2015" name="Antonie Van Leeuwenhoek">
        <title>Streptomyces klenkii sp. nov., isolated from deep marine sediment.</title>
        <authorList>
            <person name="Veyisoglu A."/>
            <person name="Sahin N."/>
        </authorList>
    </citation>
    <scope>NUCLEOTIDE SEQUENCE [LARGE SCALE GENOMIC DNA]</scope>
    <source>
        <strain evidence="1 2">KCTC 29202</strain>
    </source>
</reference>
<gene>
    <name evidence="1" type="ORF">D7231_33600</name>
</gene>
<evidence type="ECO:0000313" key="1">
    <source>
        <dbReference type="EMBL" id="RKN60044.1"/>
    </source>
</evidence>
<proteinExistence type="predicted"/>
<name>A0A3B0AIJ2_9ACTN</name>
<dbReference type="AlphaFoldDB" id="A0A3B0AIJ2"/>
<organism evidence="1 2">
    <name type="scientific">Streptomyces klenkii</name>
    <dbReference type="NCBI Taxonomy" id="1420899"/>
    <lineage>
        <taxon>Bacteria</taxon>
        <taxon>Bacillati</taxon>
        <taxon>Actinomycetota</taxon>
        <taxon>Actinomycetes</taxon>
        <taxon>Kitasatosporales</taxon>
        <taxon>Streptomycetaceae</taxon>
        <taxon>Streptomyces</taxon>
    </lineage>
</organism>
<evidence type="ECO:0000313" key="2">
    <source>
        <dbReference type="Proteomes" id="UP000270343"/>
    </source>
</evidence>
<accession>A0A3B0AIJ2</accession>
<comment type="caution">
    <text evidence="1">The sequence shown here is derived from an EMBL/GenBank/DDBJ whole genome shotgun (WGS) entry which is preliminary data.</text>
</comment>
<sequence>MSSYQLSLLTGRAERRLPAWDRDIGRPRVLPLWRAVILLCFLLRHDRCRRWLASLSDVSQLTVSQ</sequence>